<proteinExistence type="predicted"/>
<dbReference type="RefSeq" id="WP_343813886.1">
    <property type="nucleotide sequence ID" value="NZ_BAAAFA010000001.1"/>
</dbReference>
<evidence type="ECO:0000313" key="4">
    <source>
        <dbReference type="EMBL" id="GAA0810682.1"/>
    </source>
</evidence>
<dbReference type="InterPro" id="IPR025194">
    <property type="entry name" value="RodZ-like_C"/>
</dbReference>
<sequence length="338" mass="37224">MNNNKRGDFSSEHVAEELSDDMIMVSPGTMLREAREKMSLTQADIATRLNFRIPLVESIEQDNLDPSLPVTFNRGYLSSYAKVVGVDINDVLASYDALGAAQAQRSEMQSFSKLTVKEAEHSRVMWFSYLIIAILVGLTVLWWLQESREPTQTTETPTTVSLTSNSESLSSEPEVVVSNEQTSNAIEELNENESVKQKLAENSRDETSTEGEQVNTDIVNNPSEIELPSDDNKAPEVTSVTQPTSTENNIEVDVEVALAHAVFTFSGDCWVNIYDASGERVAWGVKKSGYIMTVEGKAPLQVTLGKPELATIVYNNEPIDMSAFNAGNIAKFTLPLSE</sequence>
<accession>A0ABN1L2G2</accession>
<organism evidence="4 5">
    <name type="scientific">Colwellia asteriadis</name>
    <dbReference type="NCBI Taxonomy" id="517723"/>
    <lineage>
        <taxon>Bacteria</taxon>
        <taxon>Pseudomonadati</taxon>
        <taxon>Pseudomonadota</taxon>
        <taxon>Gammaproteobacteria</taxon>
        <taxon>Alteromonadales</taxon>
        <taxon>Colwelliaceae</taxon>
        <taxon>Colwellia</taxon>
    </lineage>
</organism>
<evidence type="ECO:0000256" key="1">
    <source>
        <dbReference type="SAM" id="MobiDB-lite"/>
    </source>
</evidence>
<protein>
    <submittedName>
        <fullName evidence="4">Cytoskeleton protein RodZ</fullName>
    </submittedName>
</protein>
<feature type="compositionally biased region" description="Polar residues" evidence="1">
    <location>
        <begin position="210"/>
        <end position="223"/>
    </location>
</feature>
<feature type="region of interest" description="Disordered" evidence="1">
    <location>
        <begin position="149"/>
        <end position="245"/>
    </location>
</feature>
<comment type="caution">
    <text evidence="4">The sequence shown here is derived from an EMBL/GenBank/DDBJ whole genome shotgun (WGS) entry which is preliminary data.</text>
</comment>
<evidence type="ECO:0000313" key="5">
    <source>
        <dbReference type="Proteomes" id="UP001500021"/>
    </source>
</evidence>
<gene>
    <name evidence="4" type="primary">rodZ</name>
    <name evidence="4" type="ORF">GCM10009111_02000</name>
</gene>
<dbReference type="Pfam" id="PF13464">
    <property type="entry name" value="RodZ_C"/>
    <property type="match status" value="1"/>
</dbReference>
<dbReference type="SUPFAM" id="SSF47413">
    <property type="entry name" value="lambda repressor-like DNA-binding domains"/>
    <property type="match status" value="1"/>
</dbReference>
<dbReference type="InterPro" id="IPR050400">
    <property type="entry name" value="Bact_Cytoskel_RodZ"/>
</dbReference>
<dbReference type="CDD" id="cd00093">
    <property type="entry name" value="HTH_XRE"/>
    <property type="match status" value="1"/>
</dbReference>
<dbReference type="Proteomes" id="UP001500021">
    <property type="component" value="Unassembled WGS sequence"/>
</dbReference>
<name>A0ABN1L2G2_9GAMM</name>
<feature type="transmembrane region" description="Helical" evidence="2">
    <location>
        <begin position="124"/>
        <end position="144"/>
    </location>
</feature>
<feature type="domain" description="Cytoskeleton protein RodZ-like C-terminal" evidence="3">
    <location>
        <begin position="262"/>
        <end position="333"/>
    </location>
</feature>
<keyword evidence="2" id="KW-0472">Membrane</keyword>
<evidence type="ECO:0000259" key="3">
    <source>
        <dbReference type="Pfam" id="PF13464"/>
    </source>
</evidence>
<dbReference type="Pfam" id="PF13413">
    <property type="entry name" value="HTH_25"/>
    <property type="match status" value="1"/>
</dbReference>
<keyword evidence="2" id="KW-1133">Transmembrane helix</keyword>
<reference evidence="4 5" key="1">
    <citation type="journal article" date="2019" name="Int. J. Syst. Evol. Microbiol.">
        <title>The Global Catalogue of Microorganisms (GCM) 10K type strain sequencing project: providing services to taxonomists for standard genome sequencing and annotation.</title>
        <authorList>
            <consortium name="The Broad Institute Genomics Platform"/>
            <consortium name="The Broad Institute Genome Sequencing Center for Infectious Disease"/>
            <person name="Wu L."/>
            <person name="Ma J."/>
        </authorList>
    </citation>
    <scope>NUCLEOTIDE SEQUENCE [LARGE SCALE GENOMIC DNA]</scope>
    <source>
        <strain evidence="4 5">JCM 15608</strain>
    </source>
</reference>
<keyword evidence="2" id="KW-0812">Transmembrane</keyword>
<feature type="compositionally biased region" description="Low complexity" evidence="1">
    <location>
        <begin position="150"/>
        <end position="180"/>
    </location>
</feature>
<dbReference type="PANTHER" id="PTHR34475">
    <property type="match status" value="1"/>
</dbReference>
<dbReference type="Gene3D" id="1.10.260.40">
    <property type="entry name" value="lambda repressor-like DNA-binding domains"/>
    <property type="match status" value="1"/>
</dbReference>
<dbReference type="PANTHER" id="PTHR34475:SF1">
    <property type="entry name" value="CYTOSKELETON PROTEIN RODZ"/>
    <property type="match status" value="1"/>
</dbReference>
<dbReference type="EMBL" id="BAAAFA010000001">
    <property type="protein sequence ID" value="GAA0810682.1"/>
    <property type="molecule type" value="Genomic_DNA"/>
</dbReference>
<feature type="compositionally biased region" description="Basic and acidic residues" evidence="1">
    <location>
        <begin position="193"/>
        <end position="207"/>
    </location>
</feature>
<dbReference type="InterPro" id="IPR001387">
    <property type="entry name" value="Cro/C1-type_HTH"/>
</dbReference>
<keyword evidence="5" id="KW-1185">Reference proteome</keyword>
<dbReference type="InterPro" id="IPR010982">
    <property type="entry name" value="Lambda_DNA-bd_dom_sf"/>
</dbReference>
<evidence type="ECO:0000256" key="2">
    <source>
        <dbReference type="SAM" id="Phobius"/>
    </source>
</evidence>